<feature type="compositionally biased region" description="Low complexity" evidence="16">
    <location>
        <begin position="702"/>
        <end position="713"/>
    </location>
</feature>
<evidence type="ECO:0000256" key="14">
    <source>
        <dbReference type="ARBA" id="ARBA00024183"/>
    </source>
</evidence>
<evidence type="ECO:0000256" key="15">
    <source>
        <dbReference type="PROSITE-ProRule" id="PRU00779"/>
    </source>
</evidence>
<feature type="compositionally biased region" description="Low complexity" evidence="16">
    <location>
        <begin position="665"/>
        <end position="675"/>
    </location>
</feature>
<feature type="compositionally biased region" description="Polar residues" evidence="16">
    <location>
        <begin position="738"/>
        <end position="751"/>
    </location>
</feature>
<dbReference type="PANTHER" id="PTHR23343:SF41">
    <property type="entry name" value="ZONA PELLUCIDA SPERM-BINDING PROTEIN 1"/>
    <property type="match status" value="1"/>
</dbReference>
<keyword evidence="6" id="KW-0165">Cleavage on pair of basic residues</keyword>
<sequence>MVEVTVTPQSSLADRPVQIRVRGLPPSQLVTLRAWLKDEQGECFQSRAFFRADAAGEVDPGRHAAVGGSYSGVWPMGLFWFLQPDTLFRRLVKRDVAGSPFRVRLEVFDGLCLGTDPGEQPLASCEAERWYVGPGVQRVPIREGRVRGALFLPPGPGPFPGVIDLFGGAGGLIEFRAGLLASRGFAVLALAFFAYDDLPRVLAQLDLEYFEEAAELLLQHPKVRGPGLGVVGVSKGAEAALAMATFLPQVVATVWINGTAFLHGNPLVYKDLRIPPIPYCVERVLFTEVGAMDNSAIFPDPRDPVYSASAIPVEKIRGKVLFVVGEADRSFNSKLFAELALARMPPESGRILSYPGAGHLIEPPGSPLCSNSNEFGSRFDVANCSICLHWLNSREDGSVIFSSGYKGCHVLFKEDLYILRVQLEELLSSGIPVTSYEVNMTCPKPGASEILPDGTREQARDSGVLISHTGLHQVSESSLTLAESQLTSRDHLEQVHTVGQYQPSSVLPGIQHHSNPAHPGLLSQPGRVHPVTQIQGTFIRPGVQSPQPGGQSQPGILRPVLVSQNHPSLMHSGGQTQPGRLHPGFVSQNQPGMVHPGGQNQPGIRPGFASHNHPGGQNQPGIRPGFASQNQPGGQNQPGIRSEFASHNHPGGQNQPGIRPGFVSQNQPGGQNQPGIHPGFASHNHPGAQNQPEQLRPGFVSQNPPRGQNQPGQLHPGFVSQNPPRGQNQPGLRPGLVSHNQPGLTSTSAQTPAGFLRPGAQPPNQPGISRPSHHSNSQNGLQGHSGLLHPGHPSPALVPPGLSSWPGFISPGFQAQPQPGLGRPGLQPQPGLLHSGIHSQPSLLQSTALFYPSAGAGTPLTREQCQVPVGRIPCVAPQGRDGCLQAGCCYDDMDRTTPCYYGNTATVQCLLEGHFVLVVPRGMVTQPYNLDSVRLASSQAGCEPLHVSEAFVMFRFPVTHCGTTVQVVEDRLIYENQLISTIDVQGSPRGSITRDSVYILHARCIYNSSDLLPLGMEVATPPTAAPLAMPGPLGLQLRIATDESYSSYHPVGDFPLVRVLRDPIYVEVRLLQKTDPNLVLVLHHCWASPGSHATSQPQWPILVEGCPFQGDNYRTRLIPMGPASPELPFPSHYQRFVISTFTFVESPEMAVLEGEVRGIPMNPCWECLSVGNPSS</sequence>
<feature type="domain" description="ZP" evidence="17">
    <location>
        <begin position="908"/>
        <end position="1174"/>
    </location>
</feature>
<dbReference type="Pfam" id="PF00100">
    <property type="entry name" value="Zona_pellucida"/>
    <property type="match status" value="1"/>
</dbReference>
<dbReference type="GO" id="GO:0035805">
    <property type="term" value="C:egg coat"/>
    <property type="evidence" value="ECO:0007669"/>
    <property type="project" value="UniProtKB-SubCell"/>
</dbReference>
<dbReference type="GO" id="GO:0006631">
    <property type="term" value="P:fatty acid metabolic process"/>
    <property type="evidence" value="ECO:0007669"/>
    <property type="project" value="UniProtKB-KW"/>
</dbReference>
<comment type="similarity">
    <text evidence="2">Belongs to the C/M/P thioester hydrolase family.</text>
</comment>
<dbReference type="InterPro" id="IPR014940">
    <property type="entry name" value="BAAT_C"/>
</dbReference>
<dbReference type="InterPro" id="IPR044913">
    <property type="entry name" value="P_trefoil_dom_sf"/>
</dbReference>
<evidence type="ECO:0000256" key="1">
    <source>
        <dbReference type="ARBA" id="ARBA00004251"/>
    </source>
</evidence>
<dbReference type="FunFam" id="3.40.50.1820:FF:000024">
    <property type="entry name" value="acyl-coenzyme A thioesterase 4"/>
    <property type="match status" value="1"/>
</dbReference>
<keyword evidence="13" id="KW-0278">Fertilization</keyword>
<evidence type="ECO:0000256" key="4">
    <source>
        <dbReference type="ARBA" id="ARBA00022525"/>
    </source>
</evidence>
<dbReference type="InterPro" id="IPR001507">
    <property type="entry name" value="ZP_dom"/>
</dbReference>
<proteinExistence type="inferred from homology"/>
<feature type="compositionally biased region" description="Low complexity" evidence="16">
    <location>
        <begin position="816"/>
        <end position="833"/>
    </location>
</feature>
<evidence type="ECO:0000256" key="11">
    <source>
        <dbReference type="ARBA" id="ARBA00023157"/>
    </source>
</evidence>
<evidence type="ECO:0000256" key="6">
    <source>
        <dbReference type="ARBA" id="ARBA00022685"/>
    </source>
</evidence>
<dbReference type="Pfam" id="PF23344">
    <property type="entry name" value="ZP-N"/>
    <property type="match status" value="1"/>
</dbReference>
<feature type="compositionally biased region" description="Polar residues" evidence="16">
    <location>
        <begin position="719"/>
        <end position="730"/>
    </location>
</feature>
<keyword evidence="20" id="KW-1185">Reference proteome</keyword>
<dbReference type="PROSITE" id="PS51034">
    <property type="entry name" value="ZP_2"/>
    <property type="match status" value="1"/>
</dbReference>
<dbReference type="EMBL" id="SWJQ01000607">
    <property type="protein sequence ID" value="TRZ12242.1"/>
    <property type="molecule type" value="Genomic_DNA"/>
</dbReference>
<gene>
    <name evidence="19" type="ORF">HGM15179_014869</name>
</gene>
<dbReference type="Pfam" id="PF08840">
    <property type="entry name" value="BAAT_C"/>
    <property type="match status" value="1"/>
</dbReference>
<evidence type="ECO:0000256" key="10">
    <source>
        <dbReference type="ARBA" id="ARBA00023136"/>
    </source>
</evidence>
<dbReference type="AlphaFoldDB" id="A0A8K1LFS6"/>
<dbReference type="SMART" id="SM00241">
    <property type="entry name" value="ZP"/>
    <property type="match status" value="1"/>
</dbReference>
<protein>
    <recommendedName>
        <fullName evidence="21">ZP1 protein</fullName>
    </recommendedName>
</protein>
<keyword evidence="8" id="KW-0276">Fatty acid metabolism</keyword>
<evidence type="ECO:0000256" key="3">
    <source>
        <dbReference type="ARBA" id="ARBA00022475"/>
    </source>
</evidence>
<evidence type="ECO:0000256" key="13">
    <source>
        <dbReference type="ARBA" id="ARBA00023279"/>
    </source>
</evidence>
<dbReference type="InterPro" id="IPR006862">
    <property type="entry name" value="Thio_Ohase/aa_AcTrfase"/>
</dbReference>
<keyword evidence="11" id="KW-1015">Disulfide bond</keyword>
<evidence type="ECO:0000256" key="12">
    <source>
        <dbReference type="ARBA" id="ARBA00023180"/>
    </source>
</evidence>
<dbReference type="GO" id="GO:0035804">
    <property type="term" value="F:structural constituent of egg coat"/>
    <property type="evidence" value="ECO:0007669"/>
    <property type="project" value="TreeGrafter"/>
</dbReference>
<name>A0A8K1LFS6_9PASS</name>
<evidence type="ECO:0000256" key="7">
    <source>
        <dbReference type="ARBA" id="ARBA00022692"/>
    </source>
</evidence>
<evidence type="ECO:0000256" key="2">
    <source>
        <dbReference type="ARBA" id="ARBA00006538"/>
    </source>
</evidence>
<evidence type="ECO:0000259" key="18">
    <source>
        <dbReference type="PROSITE" id="PS51448"/>
    </source>
</evidence>
<keyword evidence="10" id="KW-0472">Membrane</keyword>
<evidence type="ECO:0000313" key="20">
    <source>
        <dbReference type="Proteomes" id="UP000796761"/>
    </source>
</evidence>
<dbReference type="InterPro" id="IPR055355">
    <property type="entry name" value="ZP-C"/>
</dbReference>
<organism evidence="19 20">
    <name type="scientific">Zosterops borbonicus</name>
    <dbReference type="NCBI Taxonomy" id="364589"/>
    <lineage>
        <taxon>Eukaryota</taxon>
        <taxon>Metazoa</taxon>
        <taxon>Chordata</taxon>
        <taxon>Craniata</taxon>
        <taxon>Vertebrata</taxon>
        <taxon>Euteleostomi</taxon>
        <taxon>Archelosauria</taxon>
        <taxon>Archosauria</taxon>
        <taxon>Dinosauria</taxon>
        <taxon>Saurischia</taxon>
        <taxon>Theropoda</taxon>
        <taxon>Coelurosauria</taxon>
        <taxon>Aves</taxon>
        <taxon>Neognathae</taxon>
        <taxon>Neoaves</taxon>
        <taxon>Telluraves</taxon>
        <taxon>Australaves</taxon>
        <taxon>Passeriformes</taxon>
        <taxon>Sylvioidea</taxon>
        <taxon>Zosteropidae</taxon>
        <taxon>Zosterops</taxon>
    </lineage>
</organism>
<reference evidence="19" key="1">
    <citation type="submission" date="2019-04" db="EMBL/GenBank/DDBJ databases">
        <title>Genome assembly of Zosterops borbonicus 15179.</title>
        <authorList>
            <person name="Leroy T."/>
            <person name="Anselmetti Y."/>
            <person name="Tilak M.-K."/>
            <person name="Nabholz B."/>
        </authorList>
    </citation>
    <scope>NUCLEOTIDE SEQUENCE</scope>
    <source>
        <strain evidence="19">HGM_15179</strain>
        <tissue evidence="19">Muscle</tissue>
    </source>
</reference>
<keyword evidence="3" id="KW-1003">Cell membrane</keyword>
<dbReference type="CDD" id="cd00111">
    <property type="entry name" value="Trefoil"/>
    <property type="match status" value="1"/>
</dbReference>
<dbReference type="Gene3D" id="2.60.40.2240">
    <property type="entry name" value="Acyl-CoA thioester hydrolase/BAAT N-terminal domain"/>
    <property type="match status" value="1"/>
</dbReference>
<comment type="caution">
    <text evidence="19">The sequence shown here is derived from an EMBL/GenBank/DDBJ whole genome shotgun (WGS) entry which is preliminary data.</text>
</comment>
<dbReference type="InterPro" id="IPR055356">
    <property type="entry name" value="ZP-N"/>
</dbReference>
<evidence type="ECO:0000256" key="16">
    <source>
        <dbReference type="SAM" id="MobiDB-lite"/>
    </source>
</evidence>
<dbReference type="PANTHER" id="PTHR23343">
    <property type="entry name" value="ZONA PELLUCIDA SPERM-BINDING PROTEIN"/>
    <property type="match status" value="1"/>
</dbReference>
<dbReference type="InterPro" id="IPR042490">
    <property type="entry name" value="Thio_Ohase/BAAT_N"/>
</dbReference>
<dbReference type="PRINTS" id="PR00023">
    <property type="entry name" value="ZPELLUCIDA"/>
</dbReference>
<dbReference type="Gene3D" id="3.40.50.1820">
    <property type="entry name" value="alpha/beta hydrolase"/>
    <property type="match status" value="1"/>
</dbReference>
<feature type="compositionally biased region" description="Low complexity" evidence="16">
    <location>
        <begin position="629"/>
        <end position="639"/>
    </location>
</feature>
<dbReference type="SUPFAM" id="SSF57492">
    <property type="entry name" value="Trefoil"/>
    <property type="match status" value="1"/>
</dbReference>
<dbReference type="Pfam" id="PF04775">
    <property type="entry name" value="Bile_Hydr_Trans"/>
    <property type="match status" value="1"/>
</dbReference>
<keyword evidence="5" id="KW-0272">Extracellular matrix</keyword>
<dbReference type="Gene3D" id="2.60.40.4100">
    <property type="entry name" value="Zona pellucida, ZP-C domain"/>
    <property type="match status" value="1"/>
</dbReference>
<accession>A0A8K1LFS6</accession>
<keyword evidence="7" id="KW-0812">Transmembrane</keyword>
<evidence type="ECO:0000256" key="9">
    <source>
        <dbReference type="ARBA" id="ARBA00022989"/>
    </source>
</evidence>
<dbReference type="InterPro" id="IPR000519">
    <property type="entry name" value="P_trefoil_dom"/>
</dbReference>
<evidence type="ECO:0008006" key="21">
    <source>
        <dbReference type="Google" id="ProtNLM"/>
    </source>
</evidence>
<dbReference type="PROSITE" id="PS51448">
    <property type="entry name" value="P_TREFOIL_2"/>
    <property type="match status" value="1"/>
</dbReference>
<dbReference type="OrthoDB" id="9907024at2759"/>
<feature type="domain" description="P-type" evidence="18">
    <location>
        <begin position="863"/>
        <end position="903"/>
    </location>
</feature>
<dbReference type="GO" id="GO:0005886">
    <property type="term" value="C:plasma membrane"/>
    <property type="evidence" value="ECO:0007669"/>
    <property type="project" value="UniProtKB-SubCell"/>
</dbReference>
<dbReference type="Proteomes" id="UP000796761">
    <property type="component" value="Unassembled WGS sequence"/>
</dbReference>
<dbReference type="FunFam" id="2.60.40.2240:FF:000001">
    <property type="entry name" value="acyl-coenzyme A thioesterase 4"/>
    <property type="match status" value="1"/>
</dbReference>
<dbReference type="InterPro" id="IPR051148">
    <property type="entry name" value="Zona_Pellucida_Domain_gp"/>
</dbReference>
<dbReference type="InterPro" id="IPR048290">
    <property type="entry name" value="ZP_chr"/>
</dbReference>
<keyword evidence="4" id="KW-0964">Secreted</keyword>
<dbReference type="SUPFAM" id="SSF53474">
    <property type="entry name" value="alpha/beta-Hydrolases"/>
    <property type="match status" value="1"/>
</dbReference>
<dbReference type="InterPro" id="IPR042235">
    <property type="entry name" value="ZP-C_dom"/>
</dbReference>
<dbReference type="GO" id="GO:0007339">
    <property type="term" value="P:binding of sperm to zona pellucida"/>
    <property type="evidence" value="ECO:0007669"/>
    <property type="project" value="TreeGrafter"/>
</dbReference>
<keyword evidence="9" id="KW-1133">Transmembrane helix</keyword>
<feature type="region of interest" description="Disordered" evidence="16">
    <location>
        <begin position="593"/>
        <end position="838"/>
    </location>
</feature>
<evidence type="ECO:0000259" key="17">
    <source>
        <dbReference type="PROSITE" id="PS51034"/>
    </source>
</evidence>
<dbReference type="InterPro" id="IPR029058">
    <property type="entry name" value="AB_hydrolase_fold"/>
</dbReference>
<dbReference type="Gene3D" id="2.60.40.3210">
    <property type="entry name" value="Zona pellucida, ZP-N domain"/>
    <property type="match status" value="1"/>
</dbReference>
<keyword evidence="12" id="KW-0325">Glycoprotein</keyword>
<dbReference type="GO" id="GO:0032190">
    <property type="term" value="F:acrosin binding"/>
    <property type="evidence" value="ECO:0007669"/>
    <property type="project" value="TreeGrafter"/>
</dbReference>
<evidence type="ECO:0000256" key="5">
    <source>
        <dbReference type="ARBA" id="ARBA00022530"/>
    </source>
</evidence>
<keyword evidence="8" id="KW-0443">Lipid metabolism</keyword>
<evidence type="ECO:0000256" key="8">
    <source>
        <dbReference type="ARBA" id="ARBA00022832"/>
    </source>
</evidence>
<dbReference type="GO" id="GO:0060468">
    <property type="term" value="P:prevention of polyspermy"/>
    <property type="evidence" value="ECO:0007669"/>
    <property type="project" value="TreeGrafter"/>
</dbReference>
<comment type="subcellular location">
    <subcellularLocation>
        <location evidence="1">Cell membrane</location>
        <topology evidence="1">Single-pass type I membrane protein</topology>
    </subcellularLocation>
    <subcellularLocation>
        <location evidence="14">Zona pellucida</location>
    </subcellularLocation>
</comment>
<evidence type="ECO:0000313" key="19">
    <source>
        <dbReference type="EMBL" id="TRZ12242.1"/>
    </source>
</evidence>
<comment type="caution">
    <text evidence="15">Lacks conserved residue(s) required for the propagation of feature annotation.</text>
</comment>